<keyword evidence="1" id="KW-1133">Transmembrane helix</keyword>
<dbReference type="EMBL" id="WTVR01000083">
    <property type="protein sequence ID" value="NMF91433.1"/>
    <property type="molecule type" value="Genomic_DNA"/>
</dbReference>
<keyword evidence="1" id="KW-0472">Membrane</keyword>
<reference evidence="3 4" key="1">
    <citation type="submission" date="2019-12" db="EMBL/GenBank/DDBJ databases">
        <title>Comparative genomics gives insights into the taxonomy of the Azoarcus-Aromatoleum group and reveals separate origins of nif in the plant-associated Azoarcus and non-plant-associated Aromatoleum sub-groups.</title>
        <authorList>
            <person name="Lafos M."/>
            <person name="Maluk M."/>
            <person name="Batista M."/>
            <person name="Junghare M."/>
            <person name="Carmona M."/>
            <person name="Faoro H."/>
            <person name="Cruz L.M."/>
            <person name="Battistoni F."/>
            <person name="De Souza E."/>
            <person name="Pedrosa F."/>
            <person name="Chen W.-M."/>
            <person name="Poole P.S."/>
            <person name="Dixon R.A."/>
            <person name="James E.K."/>
        </authorList>
    </citation>
    <scope>NUCLEOTIDE SEQUENCE [LARGE SCALE GENOMIC DNA]</scope>
    <source>
        <strain evidence="3 4">ToN1</strain>
    </source>
</reference>
<feature type="domain" description="Transglycosylase SLT" evidence="2">
    <location>
        <begin position="27"/>
        <end position="110"/>
    </location>
</feature>
<gene>
    <name evidence="3" type="ORF">GPA26_23505</name>
</gene>
<dbReference type="Pfam" id="PF01464">
    <property type="entry name" value="SLT"/>
    <property type="match status" value="1"/>
</dbReference>
<accession>A0ABX1MTX6</accession>
<evidence type="ECO:0000259" key="2">
    <source>
        <dbReference type="Pfam" id="PF01464"/>
    </source>
</evidence>
<dbReference type="InterPro" id="IPR008258">
    <property type="entry name" value="Transglycosylase_SLT_dom_1"/>
</dbReference>
<evidence type="ECO:0000313" key="3">
    <source>
        <dbReference type="EMBL" id="NMF91433.1"/>
    </source>
</evidence>
<keyword evidence="1" id="KW-0812">Transmembrane</keyword>
<evidence type="ECO:0000313" key="4">
    <source>
        <dbReference type="Proteomes" id="UP000652074"/>
    </source>
</evidence>
<comment type="caution">
    <text evidence="3">The sequence shown here is derived from an EMBL/GenBank/DDBJ whole genome shotgun (WGS) entry which is preliminary data.</text>
</comment>
<proteinExistence type="predicted"/>
<feature type="transmembrane region" description="Helical" evidence="1">
    <location>
        <begin position="252"/>
        <end position="274"/>
    </location>
</feature>
<dbReference type="InterPro" id="IPR023346">
    <property type="entry name" value="Lysozyme-like_dom_sf"/>
</dbReference>
<name>A0ABX1MTX6_9RHOO</name>
<dbReference type="Gene3D" id="1.10.530.10">
    <property type="match status" value="1"/>
</dbReference>
<organism evidence="3 4">
    <name type="scientific">Aromatoleum petrolei</name>
    <dbReference type="NCBI Taxonomy" id="76116"/>
    <lineage>
        <taxon>Bacteria</taxon>
        <taxon>Pseudomonadati</taxon>
        <taxon>Pseudomonadota</taxon>
        <taxon>Betaproteobacteria</taxon>
        <taxon>Rhodocyclales</taxon>
        <taxon>Rhodocyclaceae</taxon>
        <taxon>Aromatoleum</taxon>
    </lineage>
</organism>
<keyword evidence="4" id="KW-1185">Reference proteome</keyword>
<dbReference type="SUPFAM" id="SSF53955">
    <property type="entry name" value="Lysozyme-like"/>
    <property type="match status" value="1"/>
</dbReference>
<protein>
    <submittedName>
        <fullName evidence="3">DUF3262 family protein</fullName>
    </submittedName>
</protein>
<dbReference type="Proteomes" id="UP000652074">
    <property type="component" value="Unassembled WGS sequence"/>
</dbReference>
<feature type="transmembrane region" description="Helical" evidence="1">
    <location>
        <begin position="286"/>
        <end position="304"/>
    </location>
</feature>
<sequence>MNARIQLALVLLLLAGLVWAGVAYTDFLKALGQRESTMNPAVTNQFGHVGLFQFGEAALQDAGLYAGDGTPKTNDWAGRFTGKYGVNSLTDLLANPDAQIQAVTAYHEQEWNALRKVHGAESYLGTTINGIPITASGLVAAAHLVGAGAVGEWLRSGGATDPADGNGTKLVSYLGQFAGYTLAFTPPSYAEVLAATPSSGSPGGYVHTPAPLTPSAGTGSAALLKGTSFGYTSAAQGFFGATGYQMGQVRQLLVGIAAMALVTWIAWVVVAKWRGLSEGFDTKRDLAVDVGRAIVLTWIVLLIMM</sequence>
<evidence type="ECO:0000256" key="1">
    <source>
        <dbReference type="SAM" id="Phobius"/>
    </source>
</evidence>
<dbReference type="RefSeq" id="WP_169208749.1">
    <property type="nucleotide sequence ID" value="NZ_CP059560.1"/>
</dbReference>